<gene>
    <name evidence="3" type="ORF">UC8_43090</name>
</gene>
<evidence type="ECO:0000313" key="4">
    <source>
        <dbReference type="Proteomes" id="UP000325286"/>
    </source>
</evidence>
<proteinExistence type="predicted"/>
<keyword evidence="2" id="KW-0812">Transmembrane</keyword>
<dbReference type="RefSeq" id="WP_068131517.1">
    <property type="nucleotide sequence ID" value="NZ_CP042914.1"/>
</dbReference>
<dbReference type="KEGG" id="rul:UC8_43090"/>
<evidence type="ECO:0000256" key="2">
    <source>
        <dbReference type="SAM" id="Phobius"/>
    </source>
</evidence>
<evidence type="ECO:0000313" key="3">
    <source>
        <dbReference type="EMBL" id="QEG42275.1"/>
    </source>
</evidence>
<protein>
    <recommendedName>
        <fullName evidence="5">DUF4064 domain-containing protein</fullName>
    </recommendedName>
</protein>
<evidence type="ECO:0008006" key="5">
    <source>
        <dbReference type="Google" id="ProtNLM"/>
    </source>
</evidence>
<keyword evidence="2" id="KW-0472">Membrane</keyword>
<name>A0A5B9QXZ9_9BACT</name>
<sequence>MDPQPPPSNPYATTQQAGFMPPDASQPHYSAIVQQMMPYGILMMVNGGLFALLGLFMVAMPALALTMAEGGDLDDQETMIIIAVYGGMGLLMLIGAALQLWGGWRAIHFRGMAWVIVGIASAAMGSLTCYCAPTGIALGIWGLILLLNPDIQHAFRMGKTESRDKIMQHFSYRGDQWTPPPGSPPPGSPPSNYPPPGGGSPYGG</sequence>
<organism evidence="3 4">
    <name type="scientific">Roseimaritima ulvae</name>
    <dbReference type="NCBI Taxonomy" id="980254"/>
    <lineage>
        <taxon>Bacteria</taxon>
        <taxon>Pseudomonadati</taxon>
        <taxon>Planctomycetota</taxon>
        <taxon>Planctomycetia</taxon>
        <taxon>Pirellulales</taxon>
        <taxon>Pirellulaceae</taxon>
        <taxon>Roseimaritima</taxon>
    </lineage>
</organism>
<keyword evidence="2" id="KW-1133">Transmembrane helix</keyword>
<accession>A0A5B9QXZ9</accession>
<feature type="region of interest" description="Disordered" evidence="1">
    <location>
        <begin position="172"/>
        <end position="204"/>
    </location>
</feature>
<feature type="transmembrane region" description="Helical" evidence="2">
    <location>
        <begin position="114"/>
        <end position="147"/>
    </location>
</feature>
<dbReference type="EMBL" id="CP042914">
    <property type="protein sequence ID" value="QEG42275.1"/>
    <property type="molecule type" value="Genomic_DNA"/>
</dbReference>
<reference evidence="3 4" key="1">
    <citation type="submission" date="2019-08" db="EMBL/GenBank/DDBJ databases">
        <title>Deep-cultivation of Planctomycetes and their phenomic and genomic characterization uncovers novel biology.</title>
        <authorList>
            <person name="Wiegand S."/>
            <person name="Jogler M."/>
            <person name="Boedeker C."/>
            <person name="Pinto D."/>
            <person name="Vollmers J."/>
            <person name="Rivas-Marin E."/>
            <person name="Kohn T."/>
            <person name="Peeters S.H."/>
            <person name="Heuer A."/>
            <person name="Rast P."/>
            <person name="Oberbeckmann S."/>
            <person name="Bunk B."/>
            <person name="Jeske O."/>
            <person name="Meyerdierks A."/>
            <person name="Storesund J.E."/>
            <person name="Kallscheuer N."/>
            <person name="Luecker S."/>
            <person name="Lage O.M."/>
            <person name="Pohl T."/>
            <person name="Merkel B.J."/>
            <person name="Hornburger P."/>
            <person name="Mueller R.-W."/>
            <person name="Bruemmer F."/>
            <person name="Labrenz M."/>
            <person name="Spormann A.M."/>
            <person name="Op den Camp H."/>
            <person name="Overmann J."/>
            <person name="Amann R."/>
            <person name="Jetten M.S.M."/>
            <person name="Mascher T."/>
            <person name="Medema M.H."/>
            <person name="Devos D.P."/>
            <person name="Kaster A.-K."/>
            <person name="Ovreas L."/>
            <person name="Rohde M."/>
            <person name="Galperin M.Y."/>
            <person name="Jogler C."/>
        </authorList>
    </citation>
    <scope>NUCLEOTIDE SEQUENCE [LARGE SCALE GENOMIC DNA]</scope>
    <source>
        <strain evidence="3 4">UC8</strain>
    </source>
</reference>
<dbReference type="Proteomes" id="UP000325286">
    <property type="component" value="Chromosome"/>
</dbReference>
<feature type="compositionally biased region" description="Pro residues" evidence="1">
    <location>
        <begin position="178"/>
        <end position="198"/>
    </location>
</feature>
<evidence type="ECO:0000256" key="1">
    <source>
        <dbReference type="SAM" id="MobiDB-lite"/>
    </source>
</evidence>
<feature type="transmembrane region" description="Helical" evidence="2">
    <location>
        <begin position="80"/>
        <end position="102"/>
    </location>
</feature>
<dbReference type="AlphaFoldDB" id="A0A5B9QXZ9"/>
<keyword evidence="4" id="KW-1185">Reference proteome</keyword>
<feature type="transmembrane region" description="Helical" evidence="2">
    <location>
        <begin position="39"/>
        <end position="68"/>
    </location>
</feature>